<dbReference type="PANTHER" id="PTHR34001:SF3">
    <property type="entry name" value="BLL7405 PROTEIN"/>
    <property type="match status" value="1"/>
</dbReference>
<reference evidence="7" key="1">
    <citation type="submission" date="2020-09" db="EMBL/GenBank/DDBJ databases">
        <title>Brevundimonas sp. LVF2 isolated from a puddle in Goettingen, Germany.</title>
        <authorList>
            <person name="Friedrich I."/>
            <person name="Klassen A."/>
            <person name="Hannes N."/>
            <person name="Schneider D."/>
            <person name="Hertel R."/>
            <person name="Daniel R."/>
        </authorList>
    </citation>
    <scope>NUCLEOTIDE SEQUENCE</scope>
    <source>
        <strain evidence="7">LVF2</strain>
    </source>
</reference>
<dbReference type="InterPro" id="IPR011250">
    <property type="entry name" value="OMP/PagP_B-barrel"/>
</dbReference>
<dbReference type="PANTHER" id="PTHR34001">
    <property type="entry name" value="BLL7405 PROTEIN"/>
    <property type="match status" value="1"/>
</dbReference>
<dbReference type="KEGG" id="bgoe:IFJ75_16465"/>
<evidence type="ECO:0000256" key="5">
    <source>
        <dbReference type="SAM" id="SignalP"/>
    </source>
</evidence>
<accession>A0A975BZJ1</accession>
<feature type="signal peptide" evidence="5">
    <location>
        <begin position="1"/>
        <end position="23"/>
    </location>
</feature>
<dbReference type="EMBL" id="CP062222">
    <property type="protein sequence ID" value="QTC90808.1"/>
    <property type="molecule type" value="Genomic_DNA"/>
</dbReference>
<dbReference type="SUPFAM" id="SSF56925">
    <property type="entry name" value="OMPA-like"/>
    <property type="match status" value="1"/>
</dbReference>
<gene>
    <name evidence="7" type="ORF">IFJ75_16465</name>
</gene>
<comment type="subcellular location">
    <subcellularLocation>
        <location evidence="1">Membrane</location>
    </subcellularLocation>
</comment>
<evidence type="ECO:0000313" key="8">
    <source>
        <dbReference type="Proteomes" id="UP000663918"/>
    </source>
</evidence>
<evidence type="ECO:0000256" key="3">
    <source>
        <dbReference type="ARBA" id="ARBA00023136"/>
    </source>
</evidence>
<evidence type="ECO:0000256" key="1">
    <source>
        <dbReference type="ARBA" id="ARBA00004370"/>
    </source>
</evidence>
<protein>
    <submittedName>
        <fullName evidence="7">Porin family protein</fullName>
    </submittedName>
</protein>
<keyword evidence="8" id="KW-1185">Reference proteome</keyword>
<dbReference type="RefSeq" id="WP_207869536.1">
    <property type="nucleotide sequence ID" value="NZ_CP062222.1"/>
</dbReference>
<dbReference type="Proteomes" id="UP000663918">
    <property type="component" value="Chromosome"/>
</dbReference>
<dbReference type="AlphaFoldDB" id="A0A975BZJ1"/>
<dbReference type="InterPro" id="IPR027385">
    <property type="entry name" value="Beta-barrel_OMP"/>
</dbReference>
<evidence type="ECO:0000256" key="2">
    <source>
        <dbReference type="ARBA" id="ARBA00022729"/>
    </source>
</evidence>
<dbReference type="Gene3D" id="2.40.160.20">
    <property type="match status" value="1"/>
</dbReference>
<evidence type="ECO:0000313" key="7">
    <source>
        <dbReference type="EMBL" id="QTC90808.1"/>
    </source>
</evidence>
<keyword evidence="2 5" id="KW-0732">Signal</keyword>
<feature type="domain" description="Outer membrane protein beta-barrel" evidence="6">
    <location>
        <begin position="12"/>
        <end position="286"/>
    </location>
</feature>
<evidence type="ECO:0000256" key="4">
    <source>
        <dbReference type="ARBA" id="ARBA00038306"/>
    </source>
</evidence>
<proteinExistence type="inferred from homology"/>
<organism evidence="7 8">
    <name type="scientific">Brevundimonas goettingensis</name>
    <dbReference type="NCBI Taxonomy" id="2774190"/>
    <lineage>
        <taxon>Bacteria</taxon>
        <taxon>Pseudomonadati</taxon>
        <taxon>Pseudomonadota</taxon>
        <taxon>Alphaproteobacteria</taxon>
        <taxon>Caulobacterales</taxon>
        <taxon>Caulobacteraceae</taxon>
        <taxon>Brevundimonas</taxon>
    </lineage>
</organism>
<name>A0A975BZJ1_9CAUL</name>
<dbReference type="InterPro" id="IPR051692">
    <property type="entry name" value="OMP-like"/>
</dbReference>
<comment type="similarity">
    <text evidence="4">Belongs to the Omp25/RopB family.</text>
</comment>
<keyword evidence="3" id="KW-0472">Membrane</keyword>
<evidence type="ECO:0000259" key="6">
    <source>
        <dbReference type="Pfam" id="PF13505"/>
    </source>
</evidence>
<feature type="chain" id="PRO_5037386352" evidence="5">
    <location>
        <begin position="24"/>
        <end position="286"/>
    </location>
</feature>
<sequence length="286" mass="29524">MTRTITLLTAASAAALIAAPASAQTLFGQSGPDSWTGPYVGVFGGFTQQNGQGDERLRFDRNLDGNYGDTVTLATPAGADAFSPGYCGGAANSNAAAGGCDKDAPGTQGGVRAGYDYQMGSFVVGVVGDYSVGNQEDSVTGFSTTPAAYVFTRTLNNLAAVRARVGYAWGPALVYATGGAATAEVENRFFTTNGANTFTARLDDDRADGYQLGGGVEYSLAPNLSLTGEYLYSSLDAGDHVIRVGQGTAPATNPFVLAPNTTGTDIIRSNSKFGLHAFNIGMSYRF</sequence>
<dbReference type="GO" id="GO:0016020">
    <property type="term" value="C:membrane"/>
    <property type="evidence" value="ECO:0007669"/>
    <property type="project" value="UniProtKB-SubCell"/>
</dbReference>
<dbReference type="Pfam" id="PF13505">
    <property type="entry name" value="OMP_b-brl"/>
    <property type="match status" value="1"/>
</dbReference>